<sequence length="328" mass="36416">MRKLIALTVFIAVMAAGAASAAPEYTIKVGSIVSETHADMLAMNKIFKPQVEELSKGKIKVELYPNAQLGGDRELCEGVQMGTIQMALPASSALAGFDKRVQVLDLPYLFTSRKTAFEALDGILGNKLNQYLLSKGFVVLGYQENGMRHVTNSKRPIKSPADLKGLKIRTMENPMHIAFFKELGANPTPMSWGELYTALQQGTVDAQENPYAMIVDGKFYEVQKYVSETGHVFSVTMLIANKKFMDKLPPDLREIIVKASHDFAVEQRKTIAGMENGFKNECIKAGMQVNPLTPEEKKPFVEATKKVYGQFEKDLGKEIMDIARKVQK</sequence>
<dbReference type="GO" id="GO:0030288">
    <property type="term" value="C:outer membrane-bounded periplasmic space"/>
    <property type="evidence" value="ECO:0007669"/>
    <property type="project" value="InterPro"/>
</dbReference>
<dbReference type="PANTHER" id="PTHR33376:SF7">
    <property type="entry name" value="C4-DICARBOXYLATE-BINDING PROTEIN DCTB"/>
    <property type="match status" value="1"/>
</dbReference>
<evidence type="ECO:0000256" key="2">
    <source>
        <dbReference type="ARBA" id="ARBA00022448"/>
    </source>
</evidence>
<dbReference type="AlphaFoldDB" id="A0A073IU52"/>
<dbReference type="SUPFAM" id="SSF53850">
    <property type="entry name" value="Periplasmic binding protein-like II"/>
    <property type="match status" value="1"/>
</dbReference>
<evidence type="ECO:0000313" key="5">
    <source>
        <dbReference type="EMBL" id="KEJ92991.1"/>
    </source>
</evidence>
<reference evidence="5 6" key="1">
    <citation type="submission" date="2014-04" db="EMBL/GenBank/DDBJ databases">
        <title>Draft Genome Sequence of Synergistes jonesii.</title>
        <authorList>
            <person name="Coil D.A."/>
            <person name="Eisen J.A."/>
            <person name="Holland-Moritz H.E."/>
        </authorList>
    </citation>
    <scope>NUCLEOTIDE SEQUENCE [LARGE SCALE GENOMIC DNA]</scope>
    <source>
        <strain evidence="5 6">78-1</strain>
    </source>
</reference>
<keyword evidence="2" id="KW-0813">Transport</keyword>
<comment type="caution">
    <text evidence="5">The sequence shown here is derived from an EMBL/GenBank/DDBJ whole genome shotgun (WGS) entry which is preliminary data.</text>
</comment>
<name>A0A073IU52_9BACT</name>
<dbReference type="GeneID" id="90982892"/>
<dbReference type="PATRIC" id="fig|2754.20.peg.1785"/>
<dbReference type="EMBL" id="JMKI01000008">
    <property type="protein sequence ID" value="KEJ92991.1"/>
    <property type="molecule type" value="Genomic_DNA"/>
</dbReference>
<evidence type="ECO:0000313" key="6">
    <source>
        <dbReference type="Proteomes" id="UP000027665"/>
    </source>
</evidence>
<dbReference type="eggNOG" id="COG1638">
    <property type="taxonomic scope" value="Bacteria"/>
</dbReference>
<organism evidence="5 6">
    <name type="scientific">Synergistes jonesii</name>
    <dbReference type="NCBI Taxonomy" id="2754"/>
    <lineage>
        <taxon>Bacteria</taxon>
        <taxon>Thermotogati</taxon>
        <taxon>Synergistota</taxon>
        <taxon>Synergistia</taxon>
        <taxon>Synergistales</taxon>
        <taxon>Synergistaceae</taxon>
        <taxon>Synergistes</taxon>
    </lineage>
</organism>
<evidence type="ECO:0000256" key="1">
    <source>
        <dbReference type="ARBA" id="ARBA00009023"/>
    </source>
</evidence>
<dbReference type="NCBIfam" id="NF037995">
    <property type="entry name" value="TRAP_S1"/>
    <property type="match status" value="1"/>
</dbReference>
<dbReference type="InterPro" id="IPR038404">
    <property type="entry name" value="TRAP_DctP_sf"/>
</dbReference>
<dbReference type="GO" id="GO:0055085">
    <property type="term" value="P:transmembrane transport"/>
    <property type="evidence" value="ECO:0007669"/>
    <property type="project" value="InterPro"/>
</dbReference>
<dbReference type="InterPro" id="IPR004682">
    <property type="entry name" value="TRAP_DctP"/>
</dbReference>
<protein>
    <submittedName>
        <fullName evidence="5">C4-dicarboxylate ABC transporter substrate-binding protein</fullName>
    </submittedName>
</protein>
<keyword evidence="3 4" id="KW-0732">Signal</keyword>
<dbReference type="NCBIfam" id="TIGR00787">
    <property type="entry name" value="dctP"/>
    <property type="match status" value="1"/>
</dbReference>
<feature type="chain" id="PRO_5001691852" evidence="4">
    <location>
        <begin position="22"/>
        <end position="328"/>
    </location>
</feature>
<dbReference type="InterPro" id="IPR018389">
    <property type="entry name" value="DctP_fam"/>
</dbReference>
<feature type="signal peptide" evidence="4">
    <location>
        <begin position="1"/>
        <end position="21"/>
    </location>
</feature>
<dbReference type="Gene3D" id="3.40.190.170">
    <property type="entry name" value="Bacterial extracellular solute-binding protein, family 7"/>
    <property type="match status" value="1"/>
</dbReference>
<comment type="similarity">
    <text evidence="1">Belongs to the bacterial solute-binding protein 7 family.</text>
</comment>
<dbReference type="STRING" id="2754.EH55_13425"/>
<evidence type="ECO:0000256" key="3">
    <source>
        <dbReference type="ARBA" id="ARBA00022729"/>
    </source>
</evidence>
<dbReference type="Proteomes" id="UP000027665">
    <property type="component" value="Unassembled WGS sequence"/>
</dbReference>
<evidence type="ECO:0000256" key="4">
    <source>
        <dbReference type="SAM" id="SignalP"/>
    </source>
</evidence>
<dbReference type="Pfam" id="PF03480">
    <property type="entry name" value="DctP"/>
    <property type="match status" value="1"/>
</dbReference>
<gene>
    <name evidence="5" type="ORF">EH55_13425</name>
</gene>
<dbReference type="OrthoDB" id="89872at2"/>
<dbReference type="CDD" id="cd13603">
    <property type="entry name" value="PBP2_TRAP_Siap_TeaA_like"/>
    <property type="match status" value="1"/>
</dbReference>
<accession>A0A073IU52</accession>
<proteinExistence type="inferred from homology"/>
<dbReference type="PIRSF" id="PIRSF006470">
    <property type="entry name" value="DctB"/>
    <property type="match status" value="1"/>
</dbReference>
<keyword evidence="6" id="KW-1185">Reference proteome</keyword>
<dbReference type="RefSeq" id="WP_037974659.1">
    <property type="nucleotide sequence ID" value="NZ_CAMETI010000028.1"/>
</dbReference>
<dbReference type="PANTHER" id="PTHR33376">
    <property type="match status" value="1"/>
</dbReference>